<protein>
    <recommendedName>
        <fullName evidence="1">DNA-directed DNA polymerase</fullName>
        <ecNumber evidence="1">2.7.7.7</ecNumber>
    </recommendedName>
</protein>
<keyword evidence="4" id="KW-0235">DNA replication</keyword>
<dbReference type="RefSeq" id="WP_161340544.1">
    <property type="nucleotide sequence ID" value="NZ_JBHSDG010000003.1"/>
</dbReference>
<dbReference type="AlphaFoldDB" id="A0A845MKB8"/>
<organism evidence="9 10">
    <name type="scientific">Sneathiella chungangensis</name>
    <dbReference type="NCBI Taxonomy" id="1418234"/>
    <lineage>
        <taxon>Bacteria</taxon>
        <taxon>Pseudomonadati</taxon>
        <taxon>Pseudomonadota</taxon>
        <taxon>Alphaproteobacteria</taxon>
        <taxon>Sneathiellales</taxon>
        <taxon>Sneathiellaceae</taxon>
        <taxon>Sneathiella</taxon>
    </lineage>
</organism>
<dbReference type="Gene3D" id="1.20.272.10">
    <property type="match status" value="1"/>
</dbReference>
<dbReference type="GO" id="GO:0003887">
    <property type="term" value="F:DNA-directed DNA polymerase activity"/>
    <property type="evidence" value="ECO:0007669"/>
    <property type="project" value="UniProtKB-KW"/>
</dbReference>
<dbReference type="EC" id="2.7.7.7" evidence="1"/>
<evidence type="ECO:0000256" key="7">
    <source>
        <dbReference type="ARBA" id="ARBA00049244"/>
    </source>
</evidence>
<dbReference type="SUPFAM" id="SSF48019">
    <property type="entry name" value="post-AAA+ oligomerization domain-like"/>
    <property type="match status" value="1"/>
</dbReference>
<dbReference type="PANTHER" id="PTHR34388">
    <property type="entry name" value="DNA POLYMERASE III SUBUNIT DELTA"/>
    <property type="match status" value="1"/>
</dbReference>
<evidence type="ECO:0000313" key="10">
    <source>
        <dbReference type="Proteomes" id="UP000445696"/>
    </source>
</evidence>
<evidence type="ECO:0000256" key="2">
    <source>
        <dbReference type="ARBA" id="ARBA00022679"/>
    </source>
</evidence>
<keyword evidence="10" id="KW-1185">Reference proteome</keyword>
<evidence type="ECO:0000256" key="3">
    <source>
        <dbReference type="ARBA" id="ARBA00022695"/>
    </source>
</evidence>
<reference evidence="9 10" key="1">
    <citation type="journal article" date="2014" name="Int. J. Syst. Evol. Microbiol.">
        <title>Sneathiella chungangensis sp. nov., isolated from a marine sand, and emended description of the genus Sneathiella.</title>
        <authorList>
            <person name="Siamphan C."/>
            <person name="Kim H."/>
            <person name="Lee J.S."/>
            <person name="Kim W."/>
        </authorList>
    </citation>
    <scope>NUCLEOTIDE SEQUENCE [LARGE SCALE GENOMIC DNA]</scope>
    <source>
        <strain evidence="9 10">KCTC 32476</strain>
    </source>
</reference>
<evidence type="ECO:0000256" key="1">
    <source>
        <dbReference type="ARBA" id="ARBA00012417"/>
    </source>
</evidence>
<dbReference type="InterPro" id="IPR008921">
    <property type="entry name" value="DNA_pol3_clamp-load_cplx_C"/>
</dbReference>
<evidence type="ECO:0000256" key="6">
    <source>
        <dbReference type="ARBA" id="ARBA00034754"/>
    </source>
</evidence>
<evidence type="ECO:0000256" key="4">
    <source>
        <dbReference type="ARBA" id="ARBA00022705"/>
    </source>
</evidence>
<keyword evidence="5" id="KW-0239">DNA-directed DNA polymerase</keyword>
<name>A0A845MKB8_9PROT</name>
<dbReference type="OrthoDB" id="9804983at2"/>
<dbReference type="NCBIfam" id="TIGR01128">
    <property type="entry name" value="holA"/>
    <property type="match status" value="1"/>
</dbReference>
<comment type="caution">
    <text evidence="9">The sequence shown here is derived from an EMBL/GenBank/DDBJ whole genome shotgun (WGS) entry which is preliminary data.</text>
</comment>
<dbReference type="InterPro" id="IPR027417">
    <property type="entry name" value="P-loop_NTPase"/>
</dbReference>
<dbReference type="Gene3D" id="3.40.50.300">
    <property type="entry name" value="P-loop containing nucleotide triphosphate hydrolases"/>
    <property type="match status" value="1"/>
</dbReference>
<dbReference type="SUPFAM" id="SSF52540">
    <property type="entry name" value="P-loop containing nucleoside triphosphate hydrolases"/>
    <property type="match status" value="1"/>
</dbReference>
<dbReference type="GO" id="GO:0003677">
    <property type="term" value="F:DNA binding"/>
    <property type="evidence" value="ECO:0007669"/>
    <property type="project" value="InterPro"/>
</dbReference>
<dbReference type="Proteomes" id="UP000445696">
    <property type="component" value="Unassembled WGS sequence"/>
</dbReference>
<keyword evidence="3" id="KW-0548">Nucleotidyltransferase</keyword>
<dbReference type="InterPro" id="IPR048466">
    <property type="entry name" value="DNA_pol3_delta-like_C"/>
</dbReference>
<dbReference type="GO" id="GO:0009360">
    <property type="term" value="C:DNA polymerase III complex"/>
    <property type="evidence" value="ECO:0007669"/>
    <property type="project" value="TreeGrafter"/>
</dbReference>
<evidence type="ECO:0000256" key="5">
    <source>
        <dbReference type="ARBA" id="ARBA00022932"/>
    </source>
</evidence>
<dbReference type="PANTHER" id="PTHR34388:SF1">
    <property type="entry name" value="DNA POLYMERASE III SUBUNIT DELTA"/>
    <property type="match status" value="1"/>
</dbReference>
<evidence type="ECO:0000259" key="8">
    <source>
        <dbReference type="Pfam" id="PF21694"/>
    </source>
</evidence>
<comment type="catalytic activity">
    <reaction evidence="7">
        <text>DNA(n) + a 2'-deoxyribonucleoside 5'-triphosphate = DNA(n+1) + diphosphate</text>
        <dbReference type="Rhea" id="RHEA:22508"/>
        <dbReference type="Rhea" id="RHEA-COMP:17339"/>
        <dbReference type="Rhea" id="RHEA-COMP:17340"/>
        <dbReference type="ChEBI" id="CHEBI:33019"/>
        <dbReference type="ChEBI" id="CHEBI:61560"/>
        <dbReference type="ChEBI" id="CHEBI:173112"/>
        <dbReference type="EC" id="2.7.7.7"/>
    </reaction>
</comment>
<sequence length="339" mass="36785">MELASGKLPAYLKSRDPKHRIFLVFGPDEGLVRELSRALCVAVAGSLDDPFRFAELDAGALSADPARLMDEVTAISMMGGERAVRLRGASNNSKGYLEPLLEMDLADCVLVIEAGDIRKDSALVKMIGKAPQGVVTHCAHDKAQDILSLINEVLGAANLAPSREIIDYLRENLGSDRAISRQELDKLVLYMAGRTEPMTLADVRANIGDSSAQTIFDVVDATLLGDLDGLERRLTRAFSAGESPIGFLRMIQNQLKQLHKAAALRDAGARPEDAIRKAGIPYFNQKKAAAQIGGKSSAHMATSLEITLEAEIKCKSTGYPDEAICRRALMRLAMANRRR</sequence>
<evidence type="ECO:0000313" key="9">
    <source>
        <dbReference type="EMBL" id="MZR24085.1"/>
    </source>
</evidence>
<feature type="domain" description="DNA polymerase III delta subunit-like C-terminal" evidence="8">
    <location>
        <begin position="213"/>
        <end position="330"/>
    </location>
</feature>
<accession>A0A845MKB8</accession>
<comment type="similarity">
    <text evidence="6">Belongs to the DNA polymerase HolA subunit family.</text>
</comment>
<dbReference type="EMBL" id="WTVA01000015">
    <property type="protein sequence ID" value="MZR24085.1"/>
    <property type="molecule type" value="Genomic_DNA"/>
</dbReference>
<gene>
    <name evidence="9" type="ORF">GQF03_17255</name>
</gene>
<dbReference type="InterPro" id="IPR005790">
    <property type="entry name" value="DNA_polIII_delta"/>
</dbReference>
<dbReference type="Pfam" id="PF21694">
    <property type="entry name" value="DNA_pol3_delta_C"/>
    <property type="match status" value="1"/>
</dbReference>
<proteinExistence type="inferred from homology"/>
<dbReference type="GO" id="GO:0006261">
    <property type="term" value="P:DNA-templated DNA replication"/>
    <property type="evidence" value="ECO:0007669"/>
    <property type="project" value="TreeGrafter"/>
</dbReference>
<keyword evidence="2" id="KW-0808">Transferase</keyword>